<evidence type="ECO:0000313" key="3">
    <source>
        <dbReference type="Proteomes" id="UP000298049"/>
    </source>
</evidence>
<name>A0A4P7XCM4_9ALTE</name>
<dbReference type="EMBL" id="CP031093">
    <property type="protein sequence ID" value="QCF24599.1"/>
    <property type="molecule type" value="Genomic_DNA"/>
</dbReference>
<proteinExistence type="predicted"/>
<accession>A0A4P7XCM4</accession>
<organism evidence="2 3">
    <name type="scientific">Hydrocarboniclastica marina</name>
    <dbReference type="NCBI Taxonomy" id="2259620"/>
    <lineage>
        <taxon>Bacteria</taxon>
        <taxon>Pseudomonadati</taxon>
        <taxon>Pseudomonadota</taxon>
        <taxon>Gammaproteobacteria</taxon>
        <taxon>Alteromonadales</taxon>
        <taxon>Alteromonadaceae</taxon>
        <taxon>Hydrocarboniclastica</taxon>
    </lineage>
</organism>
<evidence type="ECO:0000256" key="1">
    <source>
        <dbReference type="SAM" id="MobiDB-lite"/>
    </source>
</evidence>
<keyword evidence="3" id="KW-1185">Reference proteome</keyword>
<feature type="compositionally biased region" description="Polar residues" evidence="1">
    <location>
        <begin position="98"/>
        <end position="110"/>
    </location>
</feature>
<dbReference type="KEGG" id="hmi:soil367_00745"/>
<sequence length="121" mass="12865">MQDKTRRGEYKGFGCMLQGHGGGEGGHGAKAVAVYLLYEAGNDRPGRANEEAQEGFDLAGQGDPAFTQGASGQWRAPAGIEDERGAGQIPDRWRHATRTTLPSQAPNSVAGNMIPITRQPM</sequence>
<dbReference type="AlphaFoldDB" id="A0A4P7XCM4"/>
<feature type="region of interest" description="Disordered" evidence="1">
    <location>
        <begin position="98"/>
        <end position="121"/>
    </location>
</feature>
<evidence type="ECO:0000313" key="2">
    <source>
        <dbReference type="EMBL" id="QCF24599.1"/>
    </source>
</evidence>
<gene>
    <name evidence="2" type="ORF">soil367_00745</name>
</gene>
<protein>
    <submittedName>
        <fullName evidence="2">Uncharacterized protein</fullName>
    </submittedName>
</protein>
<dbReference type="Proteomes" id="UP000298049">
    <property type="component" value="Chromosome"/>
</dbReference>
<dbReference type="RefSeq" id="WP_136545961.1">
    <property type="nucleotide sequence ID" value="NZ_CP031093.1"/>
</dbReference>
<reference evidence="2 3" key="1">
    <citation type="submission" date="2018-07" db="EMBL/GenBank/DDBJ databases">
        <title>Marsedoiliclastica nanhaica gen. nov. sp. nov., a novel marine hydrocarbonoclastic bacterium isolated from an in-situ enriched hydrocarbon-degrading consortium in deep-sea sediment.</title>
        <authorList>
            <person name="Dong C."/>
            <person name="Ma T."/>
            <person name="Liu R."/>
            <person name="Shao Z."/>
        </authorList>
    </citation>
    <scope>NUCLEOTIDE SEQUENCE [LARGE SCALE GENOMIC DNA]</scope>
    <source>
        <strain evidence="3">soil36-7</strain>
    </source>
</reference>